<name>A0A8X7TSY3_BRACI</name>
<protein>
    <submittedName>
        <fullName evidence="2">Uncharacterized protein</fullName>
    </submittedName>
</protein>
<dbReference type="EMBL" id="JAAMPC010000016">
    <property type="protein sequence ID" value="KAG2253440.1"/>
    <property type="molecule type" value="Genomic_DNA"/>
</dbReference>
<feature type="compositionally biased region" description="Polar residues" evidence="1">
    <location>
        <begin position="96"/>
        <end position="107"/>
    </location>
</feature>
<organism evidence="2 3">
    <name type="scientific">Brassica carinata</name>
    <name type="common">Ethiopian mustard</name>
    <name type="synonym">Abyssinian cabbage</name>
    <dbReference type="NCBI Taxonomy" id="52824"/>
    <lineage>
        <taxon>Eukaryota</taxon>
        <taxon>Viridiplantae</taxon>
        <taxon>Streptophyta</taxon>
        <taxon>Embryophyta</taxon>
        <taxon>Tracheophyta</taxon>
        <taxon>Spermatophyta</taxon>
        <taxon>Magnoliopsida</taxon>
        <taxon>eudicotyledons</taxon>
        <taxon>Gunneridae</taxon>
        <taxon>Pentapetalae</taxon>
        <taxon>rosids</taxon>
        <taxon>malvids</taxon>
        <taxon>Brassicales</taxon>
        <taxon>Brassicaceae</taxon>
        <taxon>Brassiceae</taxon>
        <taxon>Brassica</taxon>
    </lineage>
</organism>
<proteinExistence type="predicted"/>
<reference evidence="2 3" key="1">
    <citation type="submission" date="2020-02" db="EMBL/GenBank/DDBJ databases">
        <authorList>
            <person name="Ma Q."/>
            <person name="Huang Y."/>
            <person name="Song X."/>
            <person name="Pei D."/>
        </authorList>
    </citation>
    <scope>NUCLEOTIDE SEQUENCE [LARGE SCALE GENOMIC DNA]</scope>
    <source>
        <strain evidence="2">Sxm20200214</strain>
        <tissue evidence="2">Leaf</tissue>
    </source>
</reference>
<comment type="caution">
    <text evidence="2">The sequence shown here is derived from an EMBL/GenBank/DDBJ whole genome shotgun (WGS) entry which is preliminary data.</text>
</comment>
<dbReference type="AlphaFoldDB" id="A0A8X7TSY3"/>
<evidence type="ECO:0000256" key="1">
    <source>
        <dbReference type="SAM" id="MobiDB-lite"/>
    </source>
</evidence>
<dbReference type="Proteomes" id="UP000886595">
    <property type="component" value="Unassembled WGS sequence"/>
</dbReference>
<keyword evidence="3" id="KW-1185">Reference proteome</keyword>
<accession>A0A8X7TSY3</accession>
<evidence type="ECO:0000313" key="3">
    <source>
        <dbReference type="Proteomes" id="UP000886595"/>
    </source>
</evidence>
<feature type="region of interest" description="Disordered" evidence="1">
    <location>
        <begin position="83"/>
        <end position="107"/>
    </location>
</feature>
<feature type="compositionally biased region" description="Low complexity" evidence="1">
    <location>
        <begin position="83"/>
        <end position="95"/>
    </location>
</feature>
<sequence>MNPLWYFGSRRLLLKNASGSVSSLQLPAPMCAQDTTTAATHHAYPLQHLSFKTSLSRECERCVVIAPELVNVTADDAARSVTSSSLQWPQLSSSSVTVDLSHASSSS</sequence>
<dbReference type="OrthoDB" id="10407819at2759"/>
<gene>
    <name evidence="2" type="ORF">Bca52824_083576</name>
</gene>
<evidence type="ECO:0000313" key="2">
    <source>
        <dbReference type="EMBL" id="KAG2253440.1"/>
    </source>
</evidence>